<organism evidence="3 4">
    <name type="scientific">Brucella phage 02_19</name>
    <dbReference type="NCBI Taxonomy" id="1667365"/>
    <lineage>
        <taxon>Viruses</taxon>
        <taxon>Duplodnaviria</taxon>
        <taxon>Heunggongvirae</taxon>
        <taxon>Uroviricota</taxon>
        <taxon>Caudoviricetes</taxon>
        <taxon>Perisivirus</taxon>
        <taxon>Perisivirus Tb</taxon>
    </lineage>
</organism>
<evidence type="ECO:0000313" key="4">
    <source>
        <dbReference type="Proteomes" id="UP000225110"/>
    </source>
</evidence>
<dbReference type="CDD" id="cd00085">
    <property type="entry name" value="HNHc"/>
    <property type="match status" value="1"/>
</dbReference>
<dbReference type="SMART" id="SM00507">
    <property type="entry name" value="HNHc"/>
    <property type="match status" value="1"/>
</dbReference>
<dbReference type="GO" id="GO:0004519">
    <property type="term" value="F:endonuclease activity"/>
    <property type="evidence" value="ECO:0007669"/>
    <property type="project" value="UniProtKB-KW"/>
</dbReference>
<evidence type="ECO:0000313" key="3">
    <source>
        <dbReference type="EMBL" id="AKO58996.1"/>
    </source>
</evidence>
<dbReference type="Pfam" id="PF01844">
    <property type="entry name" value="HNH"/>
    <property type="match status" value="1"/>
</dbReference>
<accession>A0A0H4IIM5</accession>
<feature type="domain" description="HNH nuclease" evidence="2">
    <location>
        <begin position="137"/>
        <end position="185"/>
    </location>
</feature>
<keyword evidence="3" id="KW-0378">Hydrolase</keyword>
<dbReference type="InterPro" id="IPR003615">
    <property type="entry name" value="HNH_nuc"/>
</dbReference>
<dbReference type="Gene3D" id="1.10.30.50">
    <property type="match status" value="1"/>
</dbReference>
<feature type="compositionally biased region" description="Low complexity" evidence="1">
    <location>
        <begin position="212"/>
        <end position="228"/>
    </location>
</feature>
<proteinExistence type="predicted"/>
<dbReference type="GO" id="GO:0003676">
    <property type="term" value="F:nucleic acid binding"/>
    <property type="evidence" value="ECO:0007669"/>
    <property type="project" value="InterPro"/>
</dbReference>
<keyword evidence="3" id="KW-0255">Endonuclease</keyword>
<evidence type="ECO:0000256" key="1">
    <source>
        <dbReference type="SAM" id="MobiDB-lite"/>
    </source>
</evidence>
<reference evidence="3 4" key="1">
    <citation type="journal article" date="2015" name="Virol. J.">
        <title>Whole genome sequence comparison of ten diagnostic brucellaphages propagated on two Brucella abortus hosts.</title>
        <authorList>
            <person name="Tevdoradze E."/>
            <person name="Farlow J."/>
            <person name="Kotorashvili A."/>
            <person name="Skhirtladze N."/>
            <person name="Antadze I."/>
            <person name="Gunia S."/>
            <person name="Balarjishvili N."/>
            <person name="Kvachadze L."/>
            <person name="Kutateladze M."/>
        </authorList>
    </citation>
    <scope>NUCLEOTIDE SEQUENCE [LARGE SCALE GENOMIC DNA]</scope>
</reference>
<evidence type="ECO:0000259" key="2">
    <source>
        <dbReference type="SMART" id="SM00507"/>
    </source>
</evidence>
<dbReference type="GO" id="GO:0008270">
    <property type="term" value="F:zinc ion binding"/>
    <property type="evidence" value="ECO:0007669"/>
    <property type="project" value="InterPro"/>
</dbReference>
<gene>
    <name evidence="3" type="ORF">p0219_08</name>
</gene>
<feature type="region of interest" description="Disordered" evidence="1">
    <location>
        <begin position="205"/>
        <end position="228"/>
    </location>
</feature>
<sequence>MKPAFDYRKWEAKCGRDHYCCLPCSQEHASYKDRRKCEGCGNPTEKKTRRFCDTCRPVLRKWLPAIHPPISRDCPTCNKTFKAVWRGKKVGDFAAYCSRTCADIDHSRRMSEKGNPMWKDGATPLRQQPHSARAFRVMRPLIVERDGFMCVICEDDKKLHVHHIDNWPMNNASTNLVTLCPACHKEAHRSLRGKPSEITSSRLRELAMKPVSSTSKFRRTTTSSPTEY</sequence>
<dbReference type="EMBL" id="KJ133688">
    <property type="protein sequence ID" value="AKO58996.1"/>
    <property type="molecule type" value="Genomic_DNA"/>
</dbReference>
<name>A0A0H4IIM5_9CAUD</name>
<dbReference type="InterPro" id="IPR002711">
    <property type="entry name" value="HNH"/>
</dbReference>
<keyword evidence="3" id="KW-0540">Nuclease</keyword>
<dbReference type="Proteomes" id="UP000225110">
    <property type="component" value="Segment"/>
</dbReference>
<protein>
    <submittedName>
        <fullName evidence="3">Putative HNH endonuclease</fullName>
    </submittedName>
</protein>